<dbReference type="PANTHER" id="PTHR43334:SF1">
    <property type="entry name" value="3-HYDROXYPROPIONATE--COA LIGASE [ADP-FORMING]"/>
    <property type="match status" value="1"/>
</dbReference>
<dbReference type="InterPro" id="IPR013815">
    <property type="entry name" value="ATP_grasp_subdomain_1"/>
</dbReference>
<evidence type="ECO:0000256" key="3">
    <source>
        <dbReference type="ARBA" id="ARBA00022840"/>
    </source>
</evidence>
<dbReference type="KEGG" id="dalk:DSCA_36500"/>
<evidence type="ECO:0000256" key="4">
    <source>
        <dbReference type="PROSITE-ProRule" id="PRU00409"/>
    </source>
</evidence>
<dbReference type="Gene3D" id="3.30.470.20">
    <property type="entry name" value="ATP-grasp fold, B domain"/>
    <property type="match status" value="1"/>
</dbReference>
<evidence type="ECO:0000256" key="1">
    <source>
        <dbReference type="ARBA" id="ARBA00022598"/>
    </source>
</evidence>
<dbReference type="Pfam" id="PF13549">
    <property type="entry name" value="ATP-grasp_5"/>
    <property type="match status" value="1"/>
</dbReference>
<dbReference type="RefSeq" id="WP_155317731.1">
    <property type="nucleotide sequence ID" value="NZ_AP021874.1"/>
</dbReference>
<keyword evidence="3 4" id="KW-0067">ATP-binding</keyword>
<accession>A0A5K7YN76</accession>
<dbReference type="EMBL" id="AP021874">
    <property type="protein sequence ID" value="BBO69720.1"/>
    <property type="molecule type" value="Genomic_DNA"/>
</dbReference>
<organism evidence="6 7">
    <name type="scientific">Desulfosarcina alkanivorans</name>
    <dbReference type="NCBI Taxonomy" id="571177"/>
    <lineage>
        <taxon>Bacteria</taxon>
        <taxon>Pseudomonadati</taxon>
        <taxon>Thermodesulfobacteriota</taxon>
        <taxon>Desulfobacteria</taxon>
        <taxon>Desulfobacterales</taxon>
        <taxon>Desulfosarcinaceae</taxon>
        <taxon>Desulfosarcina</taxon>
    </lineage>
</organism>
<evidence type="ECO:0000313" key="7">
    <source>
        <dbReference type="Proteomes" id="UP000427906"/>
    </source>
</evidence>
<dbReference type="InterPro" id="IPR011761">
    <property type="entry name" value="ATP-grasp"/>
</dbReference>
<evidence type="ECO:0000259" key="5">
    <source>
        <dbReference type="PROSITE" id="PS50975"/>
    </source>
</evidence>
<gene>
    <name evidence="6" type="ORF">DSCA_36500</name>
</gene>
<dbReference type="OrthoDB" id="9791027at2"/>
<dbReference type="GO" id="GO:0005524">
    <property type="term" value="F:ATP binding"/>
    <property type="evidence" value="ECO:0007669"/>
    <property type="project" value="UniProtKB-UniRule"/>
</dbReference>
<reference evidence="6 7" key="1">
    <citation type="submission" date="2019-11" db="EMBL/GenBank/DDBJ databases">
        <title>Comparative genomics of hydrocarbon-degrading Desulfosarcina strains.</title>
        <authorList>
            <person name="Watanabe M."/>
            <person name="Kojima H."/>
            <person name="Fukui M."/>
        </authorList>
    </citation>
    <scope>NUCLEOTIDE SEQUENCE [LARGE SCALE GENOMIC DNA]</scope>
    <source>
        <strain evidence="6 7">PL12</strain>
    </source>
</reference>
<dbReference type="Proteomes" id="UP000427906">
    <property type="component" value="Chromosome"/>
</dbReference>
<keyword evidence="7" id="KW-1185">Reference proteome</keyword>
<dbReference type="AlphaFoldDB" id="A0A5K7YN76"/>
<proteinExistence type="predicted"/>
<dbReference type="PROSITE" id="PS50975">
    <property type="entry name" value="ATP_GRASP"/>
    <property type="match status" value="1"/>
</dbReference>
<dbReference type="SUPFAM" id="SSF56059">
    <property type="entry name" value="Glutathione synthetase ATP-binding domain-like"/>
    <property type="match status" value="1"/>
</dbReference>
<sequence length="222" mass="24723">MEIIDEALKKGRTALSEFESKKLLAQYDIPITKEVLVANENNLKEAIQEIGYPIVLKGCSAEIGHKTEKGLVQVGIHDEDEALFAFNRISELMNEAGSEVLVQEMVQGKRELVAGLKRDPQFGPCVMFGLGGIFTEILQDVCFRVAPIEEIDAFEMMDEIKGHKMLEAFRGMEPVDRTMLAKLLITIGQIGMEVEKIEEIDINPLIIRGNQPVAVDALILLK</sequence>
<keyword evidence="1" id="KW-0436">Ligase</keyword>
<dbReference type="InterPro" id="IPR051538">
    <property type="entry name" value="Acyl-CoA_Synth/Transferase"/>
</dbReference>
<feature type="domain" description="ATP-grasp" evidence="5">
    <location>
        <begin position="21"/>
        <end position="112"/>
    </location>
</feature>
<evidence type="ECO:0000313" key="6">
    <source>
        <dbReference type="EMBL" id="BBO69720.1"/>
    </source>
</evidence>
<dbReference type="GO" id="GO:0046872">
    <property type="term" value="F:metal ion binding"/>
    <property type="evidence" value="ECO:0007669"/>
    <property type="project" value="InterPro"/>
</dbReference>
<protein>
    <submittedName>
        <fullName evidence="6">Acetyl-CoA synthetase</fullName>
    </submittedName>
</protein>
<dbReference type="PANTHER" id="PTHR43334">
    <property type="entry name" value="ACETATE--COA LIGASE [ADP-FORMING]"/>
    <property type="match status" value="1"/>
</dbReference>
<dbReference type="Gene3D" id="3.30.1490.20">
    <property type="entry name" value="ATP-grasp fold, A domain"/>
    <property type="match status" value="1"/>
</dbReference>
<keyword evidence="2 4" id="KW-0547">Nucleotide-binding</keyword>
<evidence type="ECO:0000256" key="2">
    <source>
        <dbReference type="ARBA" id="ARBA00022741"/>
    </source>
</evidence>
<dbReference type="GO" id="GO:0016874">
    <property type="term" value="F:ligase activity"/>
    <property type="evidence" value="ECO:0007669"/>
    <property type="project" value="UniProtKB-KW"/>
</dbReference>
<name>A0A5K7YN76_9BACT</name>